<feature type="non-terminal residue" evidence="2">
    <location>
        <position position="392"/>
    </location>
</feature>
<dbReference type="GO" id="GO:0005829">
    <property type="term" value="C:cytosol"/>
    <property type="evidence" value="ECO:0007669"/>
    <property type="project" value="TreeGrafter"/>
</dbReference>
<keyword evidence="3" id="KW-1185">Reference proteome</keyword>
<dbReference type="SUPFAM" id="SSF51905">
    <property type="entry name" value="FAD/NAD(P)-binding domain"/>
    <property type="match status" value="1"/>
</dbReference>
<dbReference type="GO" id="GO:0004018">
    <property type="term" value="F:N6-(1,2-dicarboxyethyl)AMP AMP-lyase (fumarate-forming) activity"/>
    <property type="evidence" value="ECO:0007669"/>
    <property type="project" value="TreeGrafter"/>
</dbReference>
<dbReference type="GO" id="GO:0070626">
    <property type="term" value="F:(S)-2-(5-amino-1-(5-phospho-D-ribosyl)imidazole-4-carboxamido) succinate lyase (fumarate-forming) activity"/>
    <property type="evidence" value="ECO:0007669"/>
    <property type="project" value="TreeGrafter"/>
</dbReference>
<dbReference type="OrthoDB" id="406045at2759"/>
<comment type="caution">
    <text evidence="2">The sequence shown here is derived from an EMBL/GenBank/DDBJ whole genome shotgun (WGS) entry which is preliminary data.</text>
</comment>
<dbReference type="GO" id="GO:0044208">
    <property type="term" value="P:'de novo' AMP biosynthetic process"/>
    <property type="evidence" value="ECO:0007669"/>
    <property type="project" value="TreeGrafter"/>
</dbReference>
<dbReference type="Gene3D" id="3.50.50.60">
    <property type="entry name" value="FAD/NAD(P)-binding domain"/>
    <property type="match status" value="1"/>
</dbReference>
<evidence type="ECO:0008006" key="4">
    <source>
        <dbReference type="Google" id="ProtNLM"/>
    </source>
</evidence>
<reference evidence="2 3" key="1">
    <citation type="submission" date="2018-05" db="EMBL/GenBank/DDBJ databases">
        <title>Draft genome sequence of Scytalidium lignicola DSM 105466, a ubiquitous saprotrophic fungus.</title>
        <authorList>
            <person name="Buettner E."/>
            <person name="Gebauer A.M."/>
            <person name="Hofrichter M."/>
            <person name="Liers C."/>
            <person name="Kellner H."/>
        </authorList>
    </citation>
    <scope>NUCLEOTIDE SEQUENCE [LARGE SCALE GENOMIC DNA]</scope>
    <source>
        <strain evidence="2 3">DSM 105466</strain>
    </source>
</reference>
<dbReference type="Gene3D" id="1.20.200.10">
    <property type="entry name" value="Fumarase/aspartase (Central domain)"/>
    <property type="match status" value="1"/>
</dbReference>
<feature type="non-terminal residue" evidence="2">
    <location>
        <position position="1"/>
    </location>
</feature>
<dbReference type="SUPFAM" id="SSF48557">
    <property type="entry name" value="L-aspartase-like"/>
    <property type="match status" value="1"/>
</dbReference>
<dbReference type="STRING" id="5539.A0A3E2H073"/>
<dbReference type="Gene3D" id="1.10.275.60">
    <property type="match status" value="1"/>
</dbReference>
<gene>
    <name evidence="2" type="ORF">B7463_g9561</name>
</gene>
<dbReference type="AlphaFoldDB" id="A0A3E2H073"/>
<sequence>MKACVVIRDEDLQVIAKEEKIRRQDVMASFMEIFHDDNEKIDKMNKILLEKAGFEKCYSISTQTQTYTRKVNLQVINALAAFGATVGRITSDIRHLTSSSTGFSCTRTSRTSRSHGSSQATWTRCKICYCDSIPTWVSNGHQIALLNDSCHAHLPTSAQGASQATERAVVLAVCLKLAGKENIPLASQLNGEDVRDRWHNCLKNLDEGVKIEPETVKIKAAGILDTVTSFEISPPNTMPSTIAGGITGYDIVMALGNSFPAQNRQAQAKAIGKATAGTWHKSLNREKAGLQPPNPGKGQRASEGQLAMLVRVSLCGVASHSQLAIATPGRKVPCEAPFRSAALRLPFDAPSPHNLALGLHSPRASVADPMYSTAQHTGSVIPQYHGEHRHRC</sequence>
<dbReference type="EMBL" id="NCSJ02000243">
    <property type="protein sequence ID" value="RFU26779.1"/>
    <property type="molecule type" value="Genomic_DNA"/>
</dbReference>
<dbReference type="InterPro" id="IPR008948">
    <property type="entry name" value="L-Aspartase-like"/>
</dbReference>
<evidence type="ECO:0000313" key="2">
    <source>
        <dbReference type="EMBL" id="RFU26779.1"/>
    </source>
</evidence>
<dbReference type="PANTHER" id="PTHR43172">
    <property type="entry name" value="ADENYLOSUCCINATE LYASE"/>
    <property type="match status" value="1"/>
</dbReference>
<name>A0A3E2H073_SCYLI</name>
<dbReference type="Proteomes" id="UP000258309">
    <property type="component" value="Unassembled WGS sequence"/>
</dbReference>
<dbReference type="InterPro" id="IPR036188">
    <property type="entry name" value="FAD/NAD-bd_sf"/>
</dbReference>
<keyword evidence="1" id="KW-0456">Lyase</keyword>
<evidence type="ECO:0000313" key="3">
    <source>
        <dbReference type="Proteomes" id="UP000258309"/>
    </source>
</evidence>
<proteinExistence type="predicted"/>
<dbReference type="PANTHER" id="PTHR43172:SF1">
    <property type="entry name" value="ADENYLOSUCCINATE LYASE"/>
    <property type="match status" value="1"/>
</dbReference>
<organism evidence="2 3">
    <name type="scientific">Scytalidium lignicola</name>
    <name type="common">Hyphomycete</name>
    <dbReference type="NCBI Taxonomy" id="5539"/>
    <lineage>
        <taxon>Eukaryota</taxon>
        <taxon>Fungi</taxon>
        <taxon>Dikarya</taxon>
        <taxon>Ascomycota</taxon>
        <taxon>Pezizomycotina</taxon>
        <taxon>Leotiomycetes</taxon>
        <taxon>Leotiomycetes incertae sedis</taxon>
        <taxon>Scytalidium</taxon>
    </lineage>
</organism>
<accession>A0A3E2H073</accession>
<evidence type="ECO:0000256" key="1">
    <source>
        <dbReference type="ARBA" id="ARBA00023239"/>
    </source>
</evidence>
<protein>
    <recommendedName>
        <fullName evidence="4">FAD-binding domain-containing protein</fullName>
    </recommendedName>
</protein>